<reference evidence="2 3" key="1">
    <citation type="journal article" date="2013" name="Front. Plant Sci.">
        <title>The Reference Genome of the Halophytic Plant Eutrema salsugineum.</title>
        <authorList>
            <person name="Yang R."/>
            <person name="Jarvis D.E."/>
            <person name="Chen H."/>
            <person name="Beilstein M.A."/>
            <person name="Grimwood J."/>
            <person name="Jenkins J."/>
            <person name="Shu S."/>
            <person name="Prochnik S."/>
            <person name="Xin M."/>
            <person name="Ma C."/>
            <person name="Schmutz J."/>
            <person name="Wing R.A."/>
            <person name="Mitchell-Olds T."/>
            <person name="Schumaker K.S."/>
            <person name="Wang X."/>
        </authorList>
    </citation>
    <scope>NUCLEOTIDE SEQUENCE [LARGE SCALE GENOMIC DNA]</scope>
</reference>
<dbReference type="AlphaFoldDB" id="V4KSH4"/>
<dbReference type="PANTHER" id="PTHR37610">
    <property type="entry name" value="CCHC-TYPE DOMAIN-CONTAINING PROTEIN"/>
    <property type="match status" value="1"/>
</dbReference>
<feature type="domain" description="Retrotransposon Copia-like N-terminal" evidence="1">
    <location>
        <begin position="31"/>
        <end position="77"/>
    </location>
</feature>
<evidence type="ECO:0000313" key="3">
    <source>
        <dbReference type="Proteomes" id="UP000030689"/>
    </source>
</evidence>
<dbReference type="eggNOG" id="KOG0017">
    <property type="taxonomic scope" value="Eukaryota"/>
</dbReference>
<dbReference type="Pfam" id="PF14244">
    <property type="entry name" value="Retrotran_gag_3"/>
    <property type="match status" value="1"/>
</dbReference>
<protein>
    <recommendedName>
        <fullName evidence="1">Retrotransposon Copia-like N-terminal domain-containing protein</fullName>
    </recommendedName>
</protein>
<feature type="non-terminal residue" evidence="2">
    <location>
        <position position="272"/>
    </location>
</feature>
<dbReference type="Proteomes" id="UP000030689">
    <property type="component" value="Unassembled WGS sequence"/>
</dbReference>
<accession>V4KSH4</accession>
<name>V4KSH4_EUTSA</name>
<sequence length="272" mass="30349">MASDSVTSTPSVTSASEGAETRALVSPYYLHLSDNTGQVLTPILLNGSNYERWAKLMLNSLRTKRKIGFVDGTLKRPSDNSDEAEKWDMVNSMIIGWIYSGIESKLCPSISLVDSAKAMWNSLQRRFSVSDDTRLHQLHGDIAACKQNGDSVEVYFGRIKVLWDDLADLNKGFQCCCKSFDCSSMVAYEKNQEKMRVHQFLMGLDTSRFGTARSNLLSRQLDLNLDSVYSQIIQEERHLSVMRSNEERIPVVGLSAATVNPQASAARFAKST</sequence>
<gene>
    <name evidence="2" type="ORF">EUTSA_v10009346mg</name>
</gene>
<evidence type="ECO:0000259" key="1">
    <source>
        <dbReference type="Pfam" id="PF14244"/>
    </source>
</evidence>
<evidence type="ECO:0000313" key="2">
    <source>
        <dbReference type="EMBL" id="ESQ34249.1"/>
    </source>
</evidence>
<dbReference type="EMBL" id="KI517683">
    <property type="protein sequence ID" value="ESQ34249.1"/>
    <property type="molecule type" value="Genomic_DNA"/>
</dbReference>
<dbReference type="OMA" id="WIYSGIE"/>
<organism evidence="2 3">
    <name type="scientific">Eutrema salsugineum</name>
    <name type="common">Saltwater cress</name>
    <name type="synonym">Sisymbrium salsugineum</name>
    <dbReference type="NCBI Taxonomy" id="72664"/>
    <lineage>
        <taxon>Eukaryota</taxon>
        <taxon>Viridiplantae</taxon>
        <taxon>Streptophyta</taxon>
        <taxon>Embryophyta</taxon>
        <taxon>Tracheophyta</taxon>
        <taxon>Spermatophyta</taxon>
        <taxon>Magnoliopsida</taxon>
        <taxon>eudicotyledons</taxon>
        <taxon>Gunneridae</taxon>
        <taxon>Pentapetalae</taxon>
        <taxon>rosids</taxon>
        <taxon>malvids</taxon>
        <taxon>Brassicales</taxon>
        <taxon>Brassicaceae</taxon>
        <taxon>Eutremeae</taxon>
        <taxon>Eutrema</taxon>
    </lineage>
</organism>
<dbReference type="InterPro" id="IPR029472">
    <property type="entry name" value="Copia-like_N"/>
</dbReference>
<dbReference type="Gramene" id="ESQ34249">
    <property type="protein sequence ID" value="ESQ34249"/>
    <property type="gene ID" value="EUTSA_v10009346mg"/>
</dbReference>
<proteinExistence type="predicted"/>
<dbReference type="KEGG" id="eus:EUTSA_v10009346mg"/>
<keyword evidence="3" id="KW-1185">Reference proteome</keyword>
<dbReference type="PANTHER" id="PTHR37610:SF40">
    <property type="entry name" value="OS01G0909600 PROTEIN"/>
    <property type="match status" value="1"/>
</dbReference>